<dbReference type="PANTHER" id="PTHR28153">
    <property type="entry name" value="PROTEIN, PUTATIVE-RELATED"/>
    <property type="match status" value="1"/>
</dbReference>
<dbReference type="PANTHER" id="PTHR28153:SF1">
    <property type="entry name" value="DUF4484 DOMAIN-CONTAINING PROTEIN"/>
    <property type="match status" value="1"/>
</dbReference>
<dbReference type="Pfam" id="PF09804">
    <property type="entry name" value="DENND11"/>
    <property type="match status" value="2"/>
</dbReference>
<evidence type="ECO:0000313" key="2">
    <source>
        <dbReference type="EMBL" id="GMM53562.1"/>
    </source>
</evidence>
<dbReference type="InterPro" id="IPR037516">
    <property type="entry name" value="Tripartite_DENN"/>
</dbReference>
<dbReference type="EMBL" id="BTGD01000001">
    <property type="protein sequence ID" value="GMM53562.1"/>
    <property type="molecule type" value="Genomic_DNA"/>
</dbReference>
<reference evidence="2 3" key="1">
    <citation type="journal article" date="2023" name="Elife">
        <title>Identification of key yeast species and microbe-microbe interactions impacting larval growth of Drosophila in the wild.</title>
        <authorList>
            <person name="Mure A."/>
            <person name="Sugiura Y."/>
            <person name="Maeda R."/>
            <person name="Honda K."/>
            <person name="Sakurai N."/>
            <person name="Takahashi Y."/>
            <person name="Watada M."/>
            <person name="Katoh T."/>
            <person name="Gotoh A."/>
            <person name="Gotoh Y."/>
            <person name="Taniguchi I."/>
            <person name="Nakamura K."/>
            <person name="Hayashi T."/>
            <person name="Katayama T."/>
            <person name="Uemura T."/>
            <person name="Hattori Y."/>
        </authorList>
    </citation>
    <scope>NUCLEOTIDE SEQUENCE [LARGE SCALE GENOMIC DNA]</scope>
    <source>
        <strain evidence="2 3">KH-74</strain>
    </source>
</reference>
<dbReference type="Proteomes" id="UP001377567">
    <property type="component" value="Unassembled WGS sequence"/>
</dbReference>
<proteinExistence type="predicted"/>
<sequence length="437" mass="50472">MSEFHTSPIIGMFLAKFDMKKGNIIEWQRDCDDFKNLEFKALPSGIHELNDDIINFKVTKESNEHETFRGIAYFRQNGFDEDVRKDGQIDRSLVQMYSLGLIIKHDELQTDQYASDLEYLLTKWLSDAEHNTDSFDAYYDNPQPIPSSHDSRRKMLEYLPFWSAKLGPLILTIWKSLLLKKRILVLNAPGGSFDLCNSLAFCISAIAKNATPETPYELLYTVGTIDIDQLLKLETPYIASTSDEVLTYRKELYDIIVKLPALSSIEQMIEPGIPIQLYNSEGNEVRATHHDLEVFTFFFQTLIRDAALSPQLTTQAEPLSWLQFLIDNFYFWLTAGTIKPAYYKDLNLIDEPISLDEDDMADETTHILQYFKRKSEALRTRLSELLDSSGDSLLPADLLILDLDCFSQQDHRFVEQLSRQSFDRSITVRSSNYWNLL</sequence>
<organism evidence="2 3">
    <name type="scientific">Maudiozyma humilis</name>
    <name type="common">Sour dough yeast</name>
    <name type="synonym">Kazachstania humilis</name>
    <dbReference type="NCBI Taxonomy" id="51915"/>
    <lineage>
        <taxon>Eukaryota</taxon>
        <taxon>Fungi</taxon>
        <taxon>Dikarya</taxon>
        <taxon>Ascomycota</taxon>
        <taxon>Saccharomycotina</taxon>
        <taxon>Saccharomycetes</taxon>
        <taxon>Saccharomycetales</taxon>
        <taxon>Saccharomycetaceae</taxon>
        <taxon>Maudiozyma</taxon>
    </lineage>
</organism>
<name>A0AAV5RQZ0_MAUHU</name>
<evidence type="ECO:0000313" key="3">
    <source>
        <dbReference type="Proteomes" id="UP001377567"/>
    </source>
</evidence>
<gene>
    <name evidence="2" type="ORF">DAKH74_001780</name>
</gene>
<feature type="domain" description="UDENN" evidence="1">
    <location>
        <begin position="1"/>
        <end position="366"/>
    </location>
</feature>
<protein>
    <submittedName>
        <fullName evidence="2">Anr2 protein</fullName>
    </submittedName>
</protein>
<accession>A0AAV5RQZ0</accession>
<comment type="caution">
    <text evidence="2">The sequence shown here is derived from an EMBL/GenBank/DDBJ whole genome shotgun (WGS) entry which is preliminary data.</text>
</comment>
<dbReference type="PROSITE" id="PS50211">
    <property type="entry name" value="DENN"/>
    <property type="match status" value="1"/>
</dbReference>
<dbReference type="InterPro" id="IPR018626">
    <property type="entry name" value="LCHN/Anr2"/>
</dbReference>
<dbReference type="AlphaFoldDB" id="A0AAV5RQZ0"/>
<dbReference type="GO" id="GO:0005811">
    <property type="term" value="C:lipid droplet"/>
    <property type="evidence" value="ECO:0007669"/>
    <property type="project" value="TreeGrafter"/>
</dbReference>
<evidence type="ECO:0000259" key="1">
    <source>
        <dbReference type="PROSITE" id="PS50211"/>
    </source>
</evidence>
<dbReference type="InterPro" id="IPR053056">
    <property type="entry name" value="Lipid_Metab_Assoc_Protein"/>
</dbReference>
<keyword evidence="3" id="KW-1185">Reference proteome</keyword>